<dbReference type="EnsemblMetazoa" id="G16971.9">
    <property type="protein sequence ID" value="G16971.9:cds"/>
    <property type="gene ID" value="G16971"/>
</dbReference>
<reference evidence="9" key="1">
    <citation type="submission" date="2022-08" db="UniProtKB">
        <authorList>
            <consortium name="EnsemblMetazoa"/>
        </authorList>
    </citation>
    <scope>IDENTIFICATION</scope>
    <source>
        <strain evidence="9">05x7-T-G4-1.051#20</strain>
    </source>
</reference>
<keyword evidence="3 8" id="KW-0328">Glycosyltransferase</keyword>
<dbReference type="EnsemblMetazoa" id="G16971.8">
    <property type="protein sequence ID" value="G16971.8:cds"/>
    <property type="gene ID" value="G16971"/>
</dbReference>
<sequence>MGRRWPYRVYFLLMCLFYMLMVFVFHGQLQMERLHNKQMREIVRHVHTALLKFNESSDNVAGLKRELYKHQIRNDSAHSSPHRPLSADCLISPRTPEYEFQTVIPDVLYVYTAYWDARTSQTFIRVMAILAKNKKGRIELTCLVGGQNVSAAVYEMCENHNKKLGGYIFSFPVEKDFKPCQVTLEVRESGSTLTRTVTVSVTAVSPDMAQYKYGVCIPPLFGEVDKGRLVEFIELNQLLGAQHFIFYDYHISKNESRKILDYYRSVGLVTVIPWNLPPQIKDSSIWYHGQLIAHNDCLYRAMSLYQVMVLQDIDEYIVPHTEDLTWSAALSHLFQVGVVGLSFHSAFFDPGDSKSGDLITMSQFTRTSMYSRVRTKVMVVPAQVFEVGIHHVSKPLLEDSTIKTVDTNVANLHHYRKCVKNFGMKCDKNVEDKTMLKYVKSLNDRFRYIMNFTIL</sequence>
<keyword evidence="7 8" id="KW-0472">Membrane</keyword>
<dbReference type="EnsemblMetazoa" id="G16971.6">
    <property type="protein sequence ID" value="G16971.6:cds"/>
    <property type="gene ID" value="G16971"/>
</dbReference>
<protein>
    <recommendedName>
        <fullName evidence="8">Glycosyltransferase family 92 protein</fullName>
        <ecNumber evidence="8">2.4.1.-</ecNumber>
    </recommendedName>
</protein>
<evidence type="ECO:0000313" key="10">
    <source>
        <dbReference type="Proteomes" id="UP000005408"/>
    </source>
</evidence>
<evidence type="ECO:0000256" key="2">
    <source>
        <dbReference type="ARBA" id="ARBA00007647"/>
    </source>
</evidence>
<keyword evidence="6 8" id="KW-1133">Transmembrane helix</keyword>
<dbReference type="EnsemblMetazoa" id="G16971.2">
    <property type="protein sequence ID" value="G16971.2:cds"/>
    <property type="gene ID" value="G16971"/>
</dbReference>
<dbReference type="InterPro" id="IPR008166">
    <property type="entry name" value="Glyco_transf_92"/>
</dbReference>
<dbReference type="Pfam" id="PF01697">
    <property type="entry name" value="Glyco_transf_92"/>
    <property type="match status" value="1"/>
</dbReference>
<dbReference type="Proteomes" id="UP000005408">
    <property type="component" value="Unassembled WGS sequence"/>
</dbReference>
<dbReference type="EnsemblMetazoa" id="G16971.13">
    <property type="protein sequence ID" value="G16971.13:cds"/>
    <property type="gene ID" value="G16971"/>
</dbReference>
<comment type="subcellular location">
    <subcellularLocation>
        <location evidence="1">Membrane</location>
        <topology evidence="1">Single-pass membrane protein</topology>
    </subcellularLocation>
</comment>
<dbReference type="EC" id="2.4.1.-" evidence="8"/>
<dbReference type="GO" id="GO:0005737">
    <property type="term" value="C:cytoplasm"/>
    <property type="evidence" value="ECO:0007669"/>
    <property type="project" value="TreeGrafter"/>
</dbReference>
<keyword evidence="10" id="KW-1185">Reference proteome</keyword>
<evidence type="ECO:0000256" key="8">
    <source>
        <dbReference type="RuleBase" id="RU366017"/>
    </source>
</evidence>
<dbReference type="AlphaFoldDB" id="A0A8W8J6T5"/>
<name>A0A8W8J6T5_MAGGI</name>
<keyword evidence="5 8" id="KW-0812">Transmembrane</keyword>
<keyword evidence="4 8" id="KW-0808">Transferase</keyword>
<dbReference type="OrthoDB" id="2526284at2759"/>
<feature type="transmembrane region" description="Helical" evidence="8">
    <location>
        <begin position="7"/>
        <end position="29"/>
    </location>
</feature>
<evidence type="ECO:0000256" key="4">
    <source>
        <dbReference type="ARBA" id="ARBA00022679"/>
    </source>
</evidence>
<dbReference type="GO" id="GO:0016020">
    <property type="term" value="C:membrane"/>
    <property type="evidence" value="ECO:0007669"/>
    <property type="project" value="UniProtKB-SubCell"/>
</dbReference>
<dbReference type="PANTHER" id="PTHR21461:SF87">
    <property type="entry name" value="GH12965P"/>
    <property type="match status" value="1"/>
</dbReference>
<dbReference type="EnsemblMetazoa" id="G16971.7">
    <property type="protein sequence ID" value="G16971.7:cds"/>
    <property type="gene ID" value="G16971"/>
</dbReference>
<dbReference type="PANTHER" id="PTHR21461">
    <property type="entry name" value="GLYCOSYLTRANSFERASE FAMILY 92 PROTEIN"/>
    <property type="match status" value="1"/>
</dbReference>
<dbReference type="EnsemblMetazoa" id="G16971.1">
    <property type="protein sequence ID" value="G16971.1:cds"/>
    <property type="gene ID" value="G16971"/>
</dbReference>
<proteinExistence type="inferred from homology"/>
<comment type="similarity">
    <text evidence="2 8">Belongs to the glycosyltransferase 92 family.</text>
</comment>
<dbReference type="GO" id="GO:0016757">
    <property type="term" value="F:glycosyltransferase activity"/>
    <property type="evidence" value="ECO:0007669"/>
    <property type="project" value="UniProtKB-UniRule"/>
</dbReference>
<evidence type="ECO:0000256" key="1">
    <source>
        <dbReference type="ARBA" id="ARBA00004167"/>
    </source>
</evidence>
<evidence type="ECO:0000256" key="6">
    <source>
        <dbReference type="ARBA" id="ARBA00022989"/>
    </source>
</evidence>
<evidence type="ECO:0000313" key="9">
    <source>
        <dbReference type="EnsemblMetazoa" id="G16971.8:cds"/>
    </source>
</evidence>
<evidence type="ECO:0000256" key="5">
    <source>
        <dbReference type="ARBA" id="ARBA00022692"/>
    </source>
</evidence>
<evidence type="ECO:0000256" key="7">
    <source>
        <dbReference type="ARBA" id="ARBA00023136"/>
    </source>
</evidence>
<evidence type="ECO:0000256" key="3">
    <source>
        <dbReference type="ARBA" id="ARBA00022676"/>
    </source>
</evidence>
<dbReference type="EnsemblMetazoa" id="G16971.5">
    <property type="protein sequence ID" value="G16971.5:cds"/>
    <property type="gene ID" value="G16971"/>
</dbReference>
<organism evidence="9 10">
    <name type="scientific">Magallana gigas</name>
    <name type="common">Pacific oyster</name>
    <name type="synonym">Crassostrea gigas</name>
    <dbReference type="NCBI Taxonomy" id="29159"/>
    <lineage>
        <taxon>Eukaryota</taxon>
        <taxon>Metazoa</taxon>
        <taxon>Spiralia</taxon>
        <taxon>Lophotrochozoa</taxon>
        <taxon>Mollusca</taxon>
        <taxon>Bivalvia</taxon>
        <taxon>Autobranchia</taxon>
        <taxon>Pteriomorphia</taxon>
        <taxon>Ostreida</taxon>
        <taxon>Ostreoidea</taxon>
        <taxon>Ostreidae</taxon>
        <taxon>Magallana</taxon>
    </lineage>
</organism>
<accession>A0A8W8J6T5</accession>